<evidence type="ECO:0000256" key="2">
    <source>
        <dbReference type="ARBA" id="ARBA00022741"/>
    </source>
</evidence>
<dbReference type="Pfam" id="PF00005">
    <property type="entry name" value="ABC_tran"/>
    <property type="match status" value="1"/>
</dbReference>
<feature type="domain" description="ABC transporter" evidence="4">
    <location>
        <begin position="12"/>
        <end position="242"/>
    </location>
</feature>
<gene>
    <name evidence="5" type="ORF">ACFQ3U_05375</name>
</gene>
<dbReference type="InterPro" id="IPR027417">
    <property type="entry name" value="P-loop_NTPase"/>
</dbReference>
<comment type="caution">
    <text evidence="5">The sequence shown here is derived from an EMBL/GenBank/DDBJ whole genome shotgun (WGS) entry which is preliminary data.</text>
</comment>
<dbReference type="InterPro" id="IPR050093">
    <property type="entry name" value="ABC_SmlMolc_Importer"/>
</dbReference>
<dbReference type="SUPFAM" id="SSF50331">
    <property type="entry name" value="MOP-like"/>
    <property type="match status" value="1"/>
</dbReference>
<dbReference type="Gene3D" id="2.40.50.100">
    <property type="match status" value="1"/>
</dbReference>
<proteinExistence type="predicted"/>
<dbReference type="Pfam" id="PF08402">
    <property type="entry name" value="TOBE_2"/>
    <property type="match status" value="1"/>
</dbReference>
<dbReference type="Gene3D" id="3.40.50.300">
    <property type="entry name" value="P-loop containing nucleotide triphosphate hydrolases"/>
    <property type="match status" value="1"/>
</dbReference>
<keyword evidence="2" id="KW-0547">Nucleotide-binding</keyword>
<dbReference type="GO" id="GO:0005524">
    <property type="term" value="F:ATP binding"/>
    <property type="evidence" value="ECO:0007669"/>
    <property type="project" value="UniProtKB-KW"/>
</dbReference>
<dbReference type="InterPro" id="IPR013611">
    <property type="entry name" value="Transp-assoc_OB_typ2"/>
</dbReference>
<dbReference type="InterPro" id="IPR003593">
    <property type="entry name" value="AAA+_ATPase"/>
</dbReference>
<evidence type="ECO:0000313" key="5">
    <source>
        <dbReference type="EMBL" id="MFD1201322.1"/>
    </source>
</evidence>
<keyword evidence="1" id="KW-0813">Transport</keyword>
<evidence type="ECO:0000256" key="3">
    <source>
        <dbReference type="ARBA" id="ARBA00022840"/>
    </source>
</evidence>
<dbReference type="PANTHER" id="PTHR42781">
    <property type="entry name" value="SPERMIDINE/PUTRESCINE IMPORT ATP-BINDING PROTEIN POTA"/>
    <property type="match status" value="1"/>
</dbReference>
<dbReference type="EMBL" id="JBHTLY010000002">
    <property type="protein sequence ID" value="MFD1201322.1"/>
    <property type="molecule type" value="Genomic_DNA"/>
</dbReference>
<dbReference type="InterPro" id="IPR003439">
    <property type="entry name" value="ABC_transporter-like_ATP-bd"/>
</dbReference>
<evidence type="ECO:0000313" key="6">
    <source>
        <dbReference type="Proteomes" id="UP001597181"/>
    </source>
</evidence>
<evidence type="ECO:0000259" key="4">
    <source>
        <dbReference type="PROSITE" id="PS50893"/>
    </source>
</evidence>
<dbReference type="InterPro" id="IPR008995">
    <property type="entry name" value="Mo/tungstate-bd_C_term_dom"/>
</dbReference>
<reference evidence="6" key="1">
    <citation type="journal article" date="2019" name="Int. J. Syst. Evol. Microbiol.">
        <title>The Global Catalogue of Microorganisms (GCM) 10K type strain sequencing project: providing services to taxonomists for standard genome sequencing and annotation.</title>
        <authorList>
            <consortium name="The Broad Institute Genomics Platform"/>
            <consortium name="The Broad Institute Genome Sequencing Center for Infectious Disease"/>
            <person name="Wu L."/>
            <person name="Ma J."/>
        </authorList>
    </citation>
    <scope>NUCLEOTIDE SEQUENCE [LARGE SCALE GENOMIC DNA]</scope>
    <source>
        <strain evidence="6">CCUG 50213</strain>
    </source>
</reference>
<keyword evidence="3 5" id="KW-0067">ATP-binding</keyword>
<dbReference type="SMART" id="SM00382">
    <property type="entry name" value="AAA"/>
    <property type="match status" value="1"/>
</dbReference>
<accession>A0ABW3TLG7</accession>
<protein>
    <submittedName>
        <fullName evidence="5">ABC transporter ATP-binding protein</fullName>
    </submittedName>
</protein>
<dbReference type="Proteomes" id="UP001597181">
    <property type="component" value="Unassembled WGS sequence"/>
</dbReference>
<organism evidence="5 6">
    <name type="scientific">Leucobacter albus</name>
    <dbReference type="NCBI Taxonomy" id="272210"/>
    <lineage>
        <taxon>Bacteria</taxon>
        <taxon>Bacillati</taxon>
        <taxon>Actinomycetota</taxon>
        <taxon>Actinomycetes</taxon>
        <taxon>Micrococcales</taxon>
        <taxon>Microbacteriaceae</taxon>
        <taxon>Leucobacter</taxon>
    </lineage>
</organism>
<sequence>MAANPAPASSPVRLEGVTKSYGSTTVLHGVDLALDPGELVCLLGPSGCGKTTALRCIAGLERVSGGRILLGDEDVTGVPVSRRDIGMVFQQYSLFPHLSVARNVEFGLRMRRVDRAERTRRVGELLEIVGLDHLAERFPHELSGGQQQRVALARALVTRPRALLLDEPLSALDAKVRVRLREQIRAIQTELGISTVFVTHDQEEALAISDRVAVMEAGRIAQLGTPEELYRRPVSPFVADFVGLSNRVSGVLDTHPDGAVVRVQGAAIPVIGGKPGAGLGSALGAGSGASGSAVTAYVRPEHVRLAPGTPVRAQPGPTTSTGIGAAGIAATVVSSGFLGSIRRTVVELSDGTTLASQHGADVAFQPGDAVDVSFAAEPVAVAPLG</sequence>
<dbReference type="RefSeq" id="WP_343957410.1">
    <property type="nucleotide sequence ID" value="NZ_BAAAKZ010000001.1"/>
</dbReference>
<dbReference type="PROSITE" id="PS50893">
    <property type="entry name" value="ABC_TRANSPORTER_2"/>
    <property type="match status" value="1"/>
</dbReference>
<name>A0ABW3TLG7_9MICO</name>
<dbReference type="PANTHER" id="PTHR42781:SF4">
    <property type="entry name" value="SPERMIDINE_PUTRESCINE IMPORT ATP-BINDING PROTEIN POTA"/>
    <property type="match status" value="1"/>
</dbReference>
<dbReference type="InterPro" id="IPR017871">
    <property type="entry name" value="ABC_transporter-like_CS"/>
</dbReference>
<keyword evidence="6" id="KW-1185">Reference proteome</keyword>
<dbReference type="PROSITE" id="PS00211">
    <property type="entry name" value="ABC_TRANSPORTER_1"/>
    <property type="match status" value="1"/>
</dbReference>
<evidence type="ECO:0000256" key="1">
    <source>
        <dbReference type="ARBA" id="ARBA00022448"/>
    </source>
</evidence>
<dbReference type="SUPFAM" id="SSF52540">
    <property type="entry name" value="P-loop containing nucleoside triphosphate hydrolases"/>
    <property type="match status" value="1"/>
</dbReference>